<evidence type="ECO:0000313" key="2">
    <source>
        <dbReference type="Proteomes" id="UP001159363"/>
    </source>
</evidence>
<protein>
    <submittedName>
        <fullName evidence="1">Uncharacterized protein</fullName>
    </submittedName>
</protein>
<organism evidence="1 2">
    <name type="scientific">Dryococelus australis</name>
    <dbReference type="NCBI Taxonomy" id="614101"/>
    <lineage>
        <taxon>Eukaryota</taxon>
        <taxon>Metazoa</taxon>
        <taxon>Ecdysozoa</taxon>
        <taxon>Arthropoda</taxon>
        <taxon>Hexapoda</taxon>
        <taxon>Insecta</taxon>
        <taxon>Pterygota</taxon>
        <taxon>Neoptera</taxon>
        <taxon>Polyneoptera</taxon>
        <taxon>Phasmatodea</taxon>
        <taxon>Verophasmatodea</taxon>
        <taxon>Anareolatae</taxon>
        <taxon>Phasmatidae</taxon>
        <taxon>Eurycanthinae</taxon>
        <taxon>Dryococelus</taxon>
    </lineage>
</organism>
<accession>A0ABQ9H253</accession>
<dbReference type="EMBL" id="JARBHB010000007">
    <property type="protein sequence ID" value="KAJ8878387.1"/>
    <property type="molecule type" value="Genomic_DNA"/>
</dbReference>
<evidence type="ECO:0000313" key="1">
    <source>
        <dbReference type="EMBL" id="KAJ8878387.1"/>
    </source>
</evidence>
<keyword evidence="2" id="KW-1185">Reference proteome</keyword>
<name>A0ABQ9H253_9NEOP</name>
<sequence>MYTKTESGSNSILWSTWQQVVMTEVPDAATAAVKKKISKQKSILLLNVAGEDAIYLASTFGLSDEDVDNYHKLGEAFDNNAVPKRN</sequence>
<proteinExistence type="predicted"/>
<dbReference type="Proteomes" id="UP001159363">
    <property type="component" value="Chromosome 6"/>
</dbReference>
<comment type="caution">
    <text evidence="1">The sequence shown here is derived from an EMBL/GenBank/DDBJ whole genome shotgun (WGS) entry which is preliminary data.</text>
</comment>
<reference evidence="1 2" key="1">
    <citation type="submission" date="2023-02" db="EMBL/GenBank/DDBJ databases">
        <title>LHISI_Scaffold_Assembly.</title>
        <authorList>
            <person name="Stuart O.P."/>
            <person name="Cleave R."/>
            <person name="Magrath M.J.L."/>
            <person name="Mikheyev A.S."/>
        </authorList>
    </citation>
    <scope>NUCLEOTIDE SEQUENCE [LARGE SCALE GENOMIC DNA]</scope>
    <source>
        <strain evidence="1">Daus_M_001</strain>
        <tissue evidence="1">Leg muscle</tissue>
    </source>
</reference>
<gene>
    <name evidence="1" type="ORF">PR048_018965</name>
</gene>